<dbReference type="STRING" id="164328.H3HDC4"/>
<dbReference type="VEuPathDB" id="FungiDB:KRP23_12781"/>
<keyword evidence="3" id="KW-1133">Transmembrane helix</keyword>
<sequence length="1024" mass="111925">MYLSSFWGNFVLASAEYCKRNIFNYETVRGLARRQLRESDSLFASIDRESELMAFAIGSIVLKLTLQEVAKRYLLSTKDPLPRRMMIILVSTPTILVDTQVRMLLMRLQDVKFSVLGSAMLAIAEISYMAMGCSYAIMFFFWNHPQYQFIESPSEKSEATQRFHQFLLFAFQVSVEVVVDFIACNIEVMQGIDFNSFDQNDPFLTFFMSVLAFASSSSSSSGLNGWYPCSESTFSDEGGSEDQDAECAVYSAPLCYPGICETPESVDSNVDIFVKRVPAVNASESAPNVWIMQGGPGASSTAMESAMVELHTRLDGAVNVYTMDHRGTGRSTLLDCVAAQATTTGSPRGSSIDVSEVPACAEDLEKKYGNLSSFSMTSAATDMATFISNYSNGADTIVYAVSYGTALAERLIHLNCPEVIGYVLDGVATSSGASGADKFEYFSTWDADFGDVGDAFMALCATESECSDRFKATSLRDTLQNLITHFDNNPNSACAALSSDPASYILREAMGSLLQSESMRTLIPPVVYRLNRCASTDIEVLAHFFTSLNGYLASPDEENAFESTLLYYLIVFSEMWETPEPSAAEMFARFTNTRISDGGTYSEIPEYCAFSKERSPVCNDLEVGNYSANGLIYERDEYWNKSATIPDQASVLLLSSKLDPQTPQKYAEYLLSALDGDKKELITFDFATHGALAGGDLGSLDTSCVGEVPAFNLTVPLAYQHYFLSTGNVYDGIYDASLSTTELSGGSSKESTSYKAAFLVFLVLFVVALALAAFFLYRWYKLKSLVVVVTQATAVSGVCKTPASLDSTVDIFVKRVPAATGSERAMNVWLLQGGPGASSTAMCDQLKVGDYDANGIIYERDGYWNKSASVPKQASVLLLSSKLDPQTPHKYAEYLLGALNGDKKELVTFEHATHGTLWTTPTDQESETCGMKLLVSSKDSYDGVYDASLSASLDGTITSNSPSTYKTVFIVFLVLFVAALVLAGFFAYHWHKLKREKTSTRATDDLPENIEISTPPEVAASSRS</sequence>
<name>H3HDC4_PHYRM</name>
<dbReference type="InterPro" id="IPR029058">
    <property type="entry name" value="AB_hydrolase_fold"/>
</dbReference>
<protein>
    <submittedName>
        <fullName evidence="4">Uncharacterized protein</fullName>
    </submittedName>
</protein>
<dbReference type="EnsemblProtists" id="Phyra96025">
    <property type="protein sequence ID" value="Phyra96025"/>
    <property type="gene ID" value="Phyra96025"/>
</dbReference>
<reference evidence="4" key="2">
    <citation type="submission" date="2015-06" db="UniProtKB">
        <authorList>
            <consortium name="EnsemblProtists"/>
        </authorList>
    </citation>
    <scope>IDENTIFICATION</scope>
    <source>
        <strain evidence="4">Pr102</strain>
    </source>
</reference>
<organism evidence="4 5">
    <name type="scientific">Phytophthora ramorum</name>
    <name type="common">Sudden oak death agent</name>
    <dbReference type="NCBI Taxonomy" id="164328"/>
    <lineage>
        <taxon>Eukaryota</taxon>
        <taxon>Sar</taxon>
        <taxon>Stramenopiles</taxon>
        <taxon>Oomycota</taxon>
        <taxon>Peronosporomycetes</taxon>
        <taxon>Peronosporales</taxon>
        <taxon>Peronosporaceae</taxon>
        <taxon>Phytophthora</taxon>
    </lineage>
</organism>
<evidence type="ECO:0000256" key="1">
    <source>
        <dbReference type="ARBA" id="ARBA00008645"/>
    </source>
</evidence>
<dbReference type="VEuPathDB" id="FungiDB:KRP22_3492"/>
<keyword evidence="3" id="KW-0472">Membrane</keyword>
<feature type="transmembrane region" description="Helical" evidence="3">
    <location>
        <begin position="968"/>
        <end position="988"/>
    </location>
</feature>
<dbReference type="Proteomes" id="UP000005238">
    <property type="component" value="Unassembled WGS sequence"/>
</dbReference>
<proteinExistence type="inferred from homology"/>
<dbReference type="SUPFAM" id="SSF53474">
    <property type="entry name" value="alpha/beta-Hydrolases"/>
    <property type="match status" value="2"/>
</dbReference>
<keyword evidence="5" id="KW-1185">Reference proteome</keyword>
<dbReference type="PANTHER" id="PTHR43039">
    <property type="entry name" value="ESTERASE-RELATED"/>
    <property type="match status" value="1"/>
</dbReference>
<dbReference type="Gene3D" id="3.40.50.1820">
    <property type="entry name" value="alpha/beta hydrolase"/>
    <property type="match status" value="1"/>
</dbReference>
<dbReference type="VEuPathDB" id="FungiDB:KRP22_3784"/>
<comment type="similarity">
    <text evidence="1">Belongs to the AB hydrolase superfamily.</text>
</comment>
<dbReference type="VEuPathDB" id="FungiDB:KRP23_12782"/>
<dbReference type="EMBL" id="DS566057">
    <property type="status" value="NOT_ANNOTATED_CDS"/>
    <property type="molecule type" value="Genomic_DNA"/>
</dbReference>
<dbReference type="eggNOG" id="ENOG502SIRQ">
    <property type="taxonomic scope" value="Eukaryota"/>
</dbReference>
<dbReference type="HOGENOM" id="CLU_011391_0_0_1"/>
<feature type="transmembrane region" description="Helical" evidence="3">
    <location>
        <begin position="756"/>
        <end position="780"/>
    </location>
</feature>
<evidence type="ECO:0000256" key="2">
    <source>
        <dbReference type="SAM" id="MobiDB-lite"/>
    </source>
</evidence>
<dbReference type="InParanoid" id="H3HDC4"/>
<feature type="region of interest" description="Disordered" evidence="2">
    <location>
        <begin position="1004"/>
        <end position="1024"/>
    </location>
</feature>
<dbReference type="VEuPathDB" id="FungiDB:KRP22_3785"/>
<dbReference type="AlphaFoldDB" id="H3HDC4"/>
<keyword evidence="3" id="KW-0812">Transmembrane</keyword>
<accession>H3HDC4</accession>
<evidence type="ECO:0000256" key="3">
    <source>
        <dbReference type="SAM" id="Phobius"/>
    </source>
</evidence>
<evidence type="ECO:0000313" key="5">
    <source>
        <dbReference type="Proteomes" id="UP000005238"/>
    </source>
</evidence>
<reference evidence="5" key="1">
    <citation type="journal article" date="2006" name="Science">
        <title>Phytophthora genome sequences uncover evolutionary origins and mechanisms of pathogenesis.</title>
        <authorList>
            <person name="Tyler B.M."/>
            <person name="Tripathy S."/>
            <person name="Zhang X."/>
            <person name="Dehal P."/>
            <person name="Jiang R.H."/>
            <person name="Aerts A."/>
            <person name="Arredondo F.D."/>
            <person name="Baxter L."/>
            <person name="Bensasson D."/>
            <person name="Beynon J.L."/>
            <person name="Chapman J."/>
            <person name="Damasceno C.M."/>
            <person name="Dorrance A.E."/>
            <person name="Dou D."/>
            <person name="Dickerman A.W."/>
            <person name="Dubchak I.L."/>
            <person name="Garbelotto M."/>
            <person name="Gijzen M."/>
            <person name="Gordon S.G."/>
            <person name="Govers F."/>
            <person name="Grunwald N.J."/>
            <person name="Huang W."/>
            <person name="Ivors K.L."/>
            <person name="Jones R.W."/>
            <person name="Kamoun S."/>
            <person name="Krampis K."/>
            <person name="Lamour K.H."/>
            <person name="Lee M.K."/>
            <person name="McDonald W.H."/>
            <person name="Medina M."/>
            <person name="Meijer H.J."/>
            <person name="Nordberg E.K."/>
            <person name="Maclean D.J."/>
            <person name="Ospina-Giraldo M.D."/>
            <person name="Morris P.F."/>
            <person name="Phuntumart V."/>
            <person name="Putnam N.H."/>
            <person name="Rash S."/>
            <person name="Rose J.K."/>
            <person name="Sakihama Y."/>
            <person name="Salamov A.A."/>
            <person name="Savidor A."/>
            <person name="Scheuring C.F."/>
            <person name="Smith B.M."/>
            <person name="Sobral B.W."/>
            <person name="Terry A."/>
            <person name="Torto-Alalibo T.A."/>
            <person name="Win J."/>
            <person name="Xu Z."/>
            <person name="Zhang H."/>
            <person name="Grigoriev I.V."/>
            <person name="Rokhsar D.S."/>
            <person name="Boore J.L."/>
        </authorList>
    </citation>
    <scope>NUCLEOTIDE SEQUENCE [LARGE SCALE GENOMIC DNA]</scope>
    <source>
        <strain evidence="5">Pr102</strain>
    </source>
</reference>
<evidence type="ECO:0000313" key="4">
    <source>
        <dbReference type="EnsemblProtists" id="Phyra96025"/>
    </source>
</evidence>
<dbReference type="VEuPathDB" id="FungiDB:KRP23_3276"/>